<evidence type="ECO:0000259" key="9">
    <source>
        <dbReference type="PROSITE" id="PS50835"/>
    </source>
</evidence>
<dbReference type="Gene3D" id="2.60.40.10">
    <property type="entry name" value="Immunoglobulins"/>
    <property type="match status" value="2"/>
</dbReference>
<evidence type="ECO:0000256" key="6">
    <source>
        <dbReference type="ARBA" id="ARBA00023136"/>
    </source>
</evidence>
<comment type="caution">
    <text evidence="10">The sequence shown here is derived from an EMBL/GenBank/DDBJ whole genome shotgun (WGS) entry which is preliminary data.</text>
</comment>
<dbReference type="InterPro" id="IPR007110">
    <property type="entry name" value="Ig-like_dom"/>
</dbReference>
<dbReference type="InterPro" id="IPR013783">
    <property type="entry name" value="Ig-like_fold"/>
</dbReference>
<evidence type="ECO:0000256" key="7">
    <source>
        <dbReference type="ARBA" id="ARBA00023180"/>
    </source>
</evidence>
<dbReference type="AlphaFoldDB" id="A0A9Q1C0D5"/>
<feature type="domain" description="Ig-like" evidence="9">
    <location>
        <begin position="261"/>
        <end position="338"/>
    </location>
</feature>
<keyword evidence="7" id="KW-0325">Glycoprotein</keyword>
<dbReference type="SMART" id="SM00409">
    <property type="entry name" value="IG"/>
    <property type="match status" value="2"/>
</dbReference>
<keyword evidence="5 8" id="KW-1133">Transmembrane helix</keyword>
<feature type="domain" description="Ig-like" evidence="9">
    <location>
        <begin position="42"/>
        <end position="137"/>
    </location>
</feature>
<keyword evidence="11" id="KW-1185">Reference proteome</keyword>
<keyword evidence="3 8" id="KW-0812">Transmembrane</keyword>
<evidence type="ECO:0000256" key="1">
    <source>
        <dbReference type="ARBA" id="ARBA00004479"/>
    </source>
</evidence>
<evidence type="ECO:0000313" key="10">
    <source>
        <dbReference type="EMBL" id="KAJ8036100.1"/>
    </source>
</evidence>
<dbReference type="EMBL" id="JAIZAY010000009">
    <property type="protein sequence ID" value="KAJ8036100.1"/>
    <property type="molecule type" value="Genomic_DNA"/>
</dbReference>
<keyword evidence="4" id="KW-0732">Signal</keyword>
<dbReference type="InterPro" id="IPR036179">
    <property type="entry name" value="Ig-like_dom_sf"/>
</dbReference>
<organism evidence="10 11">
    <name type="scientific">Holothuria leucospilota</name>
    <name type="common">Black long sea cucumber</name>
    <name type="synonym">Mertensiothuria leucospilota</name>
    <dbReference type="NCBI Taxonomy" id="206669"/>
    <lineage>
        <taxon>Eukaryota</taxon>
        <taxon>Metazoa</taxon>
        <taxon>Echinodermata</taxon>
        <taxon>Eleutherozoa</taxon>
        <taxon>Echinozoa</taxon>
        <taxon>Holothuroidea</taxon>
        <taxon>Aspidochirotacea</taxon>
        <taxon>Aspidochirotida</taxon>
        <taxon>Holothuriidae</taxon>
        <taxon>Holothuria</taxon>
    </lineage>
</organism>
<dbReference type="InterPro" id="IPR003599">
    <property type="entry name" value="Ig_sub"/>
</dbReference>
<reference evidence="10" key="1">
    <citation type="submission" date="2021-10" db="EMBL/GenBank/DDBJ databases">
        <title>Tropical sea cucumber genome reveals ecological adaptation and Cuvierian tubules defense mechanism.</title>
        <authorList>
            <person name="Chen T."/>
        </authorList>
    </citation>
    <scope>NUCLEOTIDE SEQUENCE</scope>
    <source>
        <strain evidence="10">Nanhai2018</strain>
        <tissue evidence="10">Muscle</tissue>
    </source>
</reference>
<dbReference type="PANTHER" id="PTHR32178">
    <property type="entry name" value="FAM187"/>
    <property type="match status" value="1"/>
</dbReference>
<evidence type="ECO:0000256" key="4">
    <source>
        <dbReference type="ARBA" id="ARBA00022729"/>
    </source>
</evidence>
<evidence type="ECO:0000256" key="2">
    <source>
        <dbReference type="ARBA" id="ARBA00008727"/>
    </source>
</evidence>
<evidence type="ECO:0000256" key="3">
    <source>
        <dbReference type="ARBA" id="ARBA00022692"/>
    </source>
</evidence>
<dbReference type="PROSITE" id="PS50835">
    <property type="entry name" value="IG_LIKE"/>
    <property type="match status" value="2"/>
</dbReference>
<feature type="transmembrane region" description="Helical" evidence="8">
    <location>
        <begin position="367"/>
        <end position="390"/>
    </location>
</feature>
<dbReference type="SUPFAM" id="SSF48726">
    <property type="entry name" value="Immunoglobulin"/>
    <property type="match status" value="2"/>
</dbReference>
<keyword evidence="6 8" id="KW-0472">Membrane</keyword>
<accession>A0A9Q1C0D5</accession>
<dbReference type="OrthoDB" id="6434091at2759"/>
<proteinExistence type="inferred from homology"/>
<dbReference type="GO" id="GO:0016020">
    <property type="term" value="C:membrane"/>
    <property type="evidence" value="ECO:0007669"/>
    <property type="project" value="UniProtKB-SubCell"/>
</dbReference>
<evidence type="ECO:0000313" key="11">
    <source>
        <dbReference type="Proteomes" id="UP001152320"/>
    </source>
</evidence>
<dbReference type="Proteomes" id="UP001152320">
    <property type="component" value="Chromosome 9"/>
</dbReference>
<sequence>MLFRLRKETAFTFILWQIICFSSVTSSFLPRNLTIDLEERGPEKVDRRRWRRDDIKRQLCKTERIRPIVTYPGESLSLKCSTCGKKFSQISVWNIHLTGTKKAVKLSALKRKDVVRDDPADLSITSISPELGGTYTCVYKDETQGIYEVIVKTLPKFQVVFGQTPKEDTSKEVGLFTRWGAWTKCSAAKCGTPGERSRIGLCSYRVRRKMYADGVPCRSSIVGQQTRGEIQNIPDKKLFQSCQKKCSGDYSKSSSLSDKMPRLPPIVTQKALYAKAGEAVSISCSGVSVVAYVRWEVDGTMIRQVDLHKEGDKRLSIDAFHTLHFKELRDTDEGMYGCWHNDDLQHIYKLKIVKPLPNTKGAEGGTLWVGIVLTFIVIAVIAIGVIKAYCLKRKVVKRRTIT</sequence>
<protein>
    <recommendedName>
        <fullName evidence="9">Ig-like domain-containing protein</fullName>
    </recommendedName>
</protein>
<gene>
    <name evidence="10" type="ORF">HOLleu_19970</name>
</gene>
<dbReference type="PANTHER" id="PTHR32178:SF6">
    <property type="entry name" value="IG-LIKE DOMAIN-CONTAINING PROTEIN"/>
    <property type="match status" value="1"/>
</dbReference>
<comment type="subcellular location">
    <subcellularLocation>
        <location evidence="1">Membrane</location>
        <topology evidence="1">Single-pass type I membrane protein</topology>
    </subcellularLocation>
</comment>
<evidence type="ECO:0000256" key="8">
    <source>
        <dbReference type="SAM" id="Phobius"/>
    </source>
</evidence>
<comment type="similarity">
    <text evidence="2">Belongs to the FAM187 family.</text>
</comment>
<name>A0A9Q1C0D5_HOLLE</name>
<dbReference type="InterPro" id="IPR039311">
    <property type="entry name" value="FAM187A/B"/>
</dbReference>
<evidence type="ECO:0000256" key="5">
    <source>
        <dbReference type="ARBA" id="ARBA00022989"/>
    </source>
</evidence>